<organism evidence="2 3">
    <name type="scientific">Dryococelus australis</name>
    <dbReference type="NCBI Taxonomy" id="614101"/>
    <lineage>
        <taxon>Eukaryota</taxon>
        <taxon>Metazoa</taxon>
        <taxon>Ecdysozoa</taxon>
        <taxon>Arthropoda</taxon>
        <taxon>Hexapoda</taxon>
        <taxon>Insecta</taxon>
        <taxon>Pterygota</taxon>
        <taxon>Neoptera</taxon>
        <taxon>Polyneoptera</taxon>
        <taxon>Phasmatodea</taxon>
        <taxon>Verophasmatodea</taxon>
        <taxon>Anareolatae</taxon>
        <taxon>Phasmatidae</taxon>
        <taxon>Eurycanthinae</taxon>
        <taxon>Dryococelus</taxon>
    </lineage>
</organism>
<reference evidence="2 3" key="1">
    <citation type="submission" date="2023-02" db="EMBL/GenBank/DDBJ databases">
        <title>LHISI_Scaffold_Assembly.</title>
        <authorList>
            <person name="Stuart O.P."/>
            <person name="Cleave R."/>
            <person name="Magrath M.J.L."/>
            <person name="Mikheyev A.S."/>
        </authorList>
    </citation>
    <scope>NUCLEOTIDE SEQUENCE [LARGE SCALE GENOMIC DNA]</scope>
    <source>
        <strain evidence="2">Daus_M_001</strain>
        <tissue evidence="2">Leg muscle</tissue>
    </source>
</reference>
<evidence type="ECO:0000313" key="2">
    <source>
        <dbReference type="EMBL" id="KAJ8890154.1"/>
    </source>
</evidence>
<gene>
    <name evidence="2" type="ORF">PR048_009661</name>
</gene>
<accession>A0ABQ9I1H3</accession>
<sequence length="326" mass="35972">MALANLIRAFSRRPTGYFVNPTAEAEEYPGSKTSAGLQKTPARRTRFNPRLVHSGFSLVGIGPDDGTGRRASLGISLFPRRFIPALLHTHSTSLSSFKTSRPNIFAYFLSTHAAEYKKYGLKKLRKFLLPCNCVHFVMNSTWNTHKRSVVWATRTGEVAVGYLTAGDASMGPGGGCVSRYLGQFRWSVGFQPPSESLGSHTCQGEKHPVTVTDAAFNMRHVAVYSNASSREIWAVLNIVVLRADENGAVPECKGRGNNKSQRKPVSQHSSHVTMLSQKFDFIAQETGKDAAFSSSRCEKSVGRSIYVDQPSTDRHLPRNCAMRKEL</sequence>
<keyword evidence="3" id="KW-1185">Reference proteome</keyword>
<protein>
    <submittedName>
        <fullName evidence="2">Uncharacterized protein</fullName>
    </submittedName>
</protein>
<comment type="caution">
    <text evidence="2">The sequence shown here is derived from an EMBL/GenBank/DDBJ whole genome shotgun (WGS) entry which is preliminary data.</text>
</comment>
<evidence type="ECO:0000256" key="1">
    <source>
        <dbReference type="SAM" id="MobiDB-lite"/>
    </source>
</evidence>
<name>A0ABQ9I1H3_9NEOP</name>
<dbReference type="Proteomes" id="UP001159363">
    <property type="component" value="Chromosome 3"/>
</dbReference>
<feature type="region of interest" description="Disordered" evidence="1">
    <location>
        <begin position="251"/>
        <end position="271"/>
    </location>
</feature>
<dbReference type="EMBL" id="JARBHB010000003">
    <property type="protein sequence ID" value="KAJ8890154.1"/>
    <property type="molecule type" value="Genomic_DNA"/>
</dbReference>
<feature type="compositionally biased region" description="Polar residues" evidence="1">
    <location>
        <begin position="257"/>
        <end position="271"/>
    </location>
</feature>
<evidence type="ECO:0000313" key="3">
    <source>
        <dbReference type="Proteomes" id="UP001159363"/>
    </source>
</evidence>
<proteinExistence type="predicted"/>